<keyword evidence="2" id="KW-0732">Signal</keyword>
<evidence type="ECO:0000313" key="4">
    <source>
        <dbReference type="Proteomes" id="UP000091926"/>
    </source>
</evidence>
<feature type="compositionally biased region" description="Polar residues" evidence="1">
    <location>
        <begin position="83"/>
        <end position="93"/>
    </location>
</feature>
<evidence type="ECO:0000313" key="3">
    <source>
        <dbReference type="EMBL" id="ANN79228.1"/>
    </source>
</evidence>
<name>A0A193GI10_9BORD</name>
<dbReference type="AlphaFoldDB" id="A0A193GI10"/>
<gene>
    <name evidence="3" type="ORF">BAU07_20785</name>
</gene>
<keyword evidence="4" id="KW-1185">Reference proteome</keyword>
<dbReference type="EMBL" id="CP016172">
    <property type="protein sequence ID" value="ANN79228.1"/>
    <property type="molecule type" value="Genomic_DNA"/>
</dbReference>
<feature type="chain" id="PRO_5008259012" evidence="2">
    <location>
        <begin position="35"/>
        <end position="137"/>
    </location>
</feature>
<protein>
    <submittedName>
        <fullName evidence="3">Uncharacterized protein</fullName>
    </submittedName>
</protein>
<feature type="compositionally biased region" description="Polar residues" evidence="1">
    <location>
        <begin position="42"/>
        <end position="57"/>
    </location>
</feature>
<sequence length="137" mass="13432">MKQSALKTTKTRPLRTTLRIAVAVTLLAFPWAVASVQAAEPRSSSGSSRPVAPNNNPAGAGTRAETPGASTGASVQRPGTPGTGATPSMTPVPQGSPAPGTPAQGTVEGSKGAPGAQGDLPGGSAGSRGQKDSRRGH</sequence>
<evidence type="ECO:0000256" key="2">
    <source>
        <dbReference type="SAM" id="SignalP"/>
    </source>
</evidence>
<evidence type="ECO:0000256" key="1">
    <source>
        <dbReference type="SAM" id="MobiDB-lite"/>
    </source>
</evidence>
<feature type="region of interest" description="Disordered" evidence="1">
    <location>
        <begin position="36"/>
        <end position="137"/>
    </location>
</feature>
<organism evidence="3 4">
    <name type="scientific">Bordetella flabilis</name>
    <dbReference type="NCBI Taxonomy" id="463014"/>
    <lineage>
        <taxon>Bacteria</taxon>
        <taxon>Pseudomonadati</taxon>
        <taxon>Pseudomonadota</taxon>
        <taxon>Betaproteobacteria</taxon>
        <taxon>Burkholderiales</taxon>
        <taxon>Alcaligenaceae</taxon>
        <taxon>Bordetella</taxon>
    </lineage>
</organism>
<proteinExistence type="predicted"/>
<dbReference type="KEGG" id="bfz:BAU07_20785"/>
<accession>A0A193GI10</accession>
<feature type="signal peptide" evidence="2">
    <location>
        <begin position="1"/>
        <end position="34"/>
    </location>
</feature>
<dbReference type="RefSeq" id="WP_066661903.1">
    <property type="nucleotide sequence ID" value="NZ_CBCSCL010000011.1"/>
</dbReference>
<dbReference type="Proteomes" id="UP000091926">
    <property type="component" value="Chromosome"/>
</dbReference>
<reference evidence="3 4" key="1">
    <citation type="submission" date="2016-06" db="EMBL/GenBank/DDBJ databases">
        <title>Complete genome sequences of Bordetella bronchialis and Bordetella flabilis.</title>
        <authorList>
            <person name="LiPuma J.J."/>
            <person name="Spilker T."/>
        </authorList>
    </citation>
    <scope>NUCLEOTIDE SEQUENCE [LARGE SCALE GENOMIC DNA]</scope>
    <source>
        <strain evidence="3 4">AU10664</strain>
    </source>
</reference>